<accession>A0AAD8PX52</accession>
<dbReference type="EMBL" id="JAHLJV010000044">
    <property type="protein sequence ID" value="KAK1585423.1"/>
    <property type="molecule type" value="Genomic_DNA"/>
</dbReference>
<comment type="caution">
    <text evidence="1">The sequence shown here is derived from an EMBL/GenBank/DDBJ whole genome shotgun (WGS) entry which is preliminary data.</text>
</comment>
<reference evidence="1" key="1">
    <citation type="submission" date="2021-06" db="EMBL/GenBank/DDBJ databases">
        <title>Comparative genomics, transcriptomics and evolutionary studies reveal genomic signatures of adaptation to plant cell wall in hemibiotrophic fungi.</title>
        <authorList>
            <consortium name="DOE Joint Genome Institute"/>
            <person name="Baroncelli R."/>
            <person name="Diaz J.F."/>
            <person name="Benocci T."/>
            <person name="Peng M."/>
            <person name="Battaglia E."/>
            <person name="Haridas S."/>
            <person name="Andreopoulos W."/>
            <person name="Labutti K."/>
            <person name="Pangilinan J."/>
            <person name="Floch G.L."/>
            <person name="Makela M.R."/>
            <person name="Henrissat B."/>
            <person name="Grigoriev I.V."/>
            <person name="Crouch J.A."/>
            <person name="De Vries R.P."/>
            <person name="Sukno S.A."/>
            <person name="Thon M.R."/>
        </authorList>
    </citation>
    <scope>NUCLEOTIDE SEQUENCE</scope>
    <source>
        <strain evidence="1">CBS 125086</strain>
    </source>
</reference>
<dbReference type="GeneID" id="85444407"/>
<evidence type="ECO:0000313" key="2">
    <source>
        <dbReference type="Proteomes" id="UP001230504"/>
    </source>
</evidence>
<proteinExistence type="predicted"/>
<evidence type="ECO:0000313" key="1">
    <source>
        <dbReference type="EMBL" id="KAK1585423.1"/>
    </source>
</evidence>
<sequence length="283" mass="31485">MPGKHHNEAVIGTKTAEYLSEEDITQLGRLKRSLKVSPIATCPPAKRSRGTKPWTSYTLHCEYWSADGRGTDSGEGSLVHDHPHTLALKVAYTTAAEGATEAKNPMKGDHVLSFSFVDTLTRKKLQTKDDSPKALGTTPTRECRTTICFLTSPRIFRTTSKMAVQLGNQNTVIGSIRVRQDDNGITWLHLPTGNAANRAFLLALAINPTGNQNNLTFLGALAINDDEWAVISMPFQDIAIRFPTGERDSPILYREYYAKPTRPTAQRRQMNFWIKDHQTKTSS</sequence>
<dbReference type="AlphaFoldDB" id="A0AAD8PX52"/>
<dbReference type="Proteomes" id="UP001230504">
    <property type="component" value="Unassembled WGS sequence"/>
</dbReference>
<organism evidence="1 2">
    <name type="scientific">Colletotrichum navitas</name>
    <dbReference type="NCBI Taxonomy" id="681940"/>
    <lineage>
        <taxon>Eukaryota</taxon>
        <taxon>Fungi</taxon>
        <taxon>Dikarya</taxon>
        <taxon>Ascomycota</taxon>
        <taxon>Pezizomycotina</taxon>
        <taxon>Sordariomycetes</taxon>
        <taxon>Hypocreomycetidae</taxon>
        <taxon>Glomerellales</taxon>
        <taxon>Glomerellaceae</taxon>
        <taxon>Colletotrichum</taxon>
        <taxon>Colletotrichum graminicola species complex</taxon>
    </lineage>
</organism>
<gene>
    <name evidence="1" type="ORF">LY79DRAFT_581045</name>
</gene>
<protein>
    <submittedName>
        <fullName evidence="1">Uncharacterized protein</fullName>
    </submittedName>
</protein>
<keyword evidence="2" id="KW-1185">Reference proteome</keyword>
<dbReference type="RefSeq" id="XP_060412447.1">
    <property type="nucleotide sequence ID" value="XM_060560167.1"/>
</dbReference>
<name>A0AAD8PX52_9PEZI</name>